<dbReference type="PRINTS" id="PR01900">
    <property type="entry name" value="YIDCPROTEIN"/>
</dbReference>
<evidence type="ECO:0000313" key="17">
    <source>
        <dbReference type="EMBL" id="PCI99324.1"/>
    </source>
</evidence>
<sequence length="610" mass="67729">MDNKNLFLVLILSFGFLFGWQYFVVGPQQEVEQAAFEQQQKLEEAAQAAAPTSANTGSTSNLPQGNGSNLPTATNDGAVKVTSVAQASNLSLAEQKAQNLRVIIDSSRMSGSITLTGGRVDDIILKDYSVELNGEERVRIFSPSGTEAPYYADFGWAPVNGVVVPNADTVWTASGKTLSEASPVTLNWDNGAGLVFSRIYSVDENFLINVEQKVKNTGAEKVSMHPYALISRHGTPATTGIYILHEGLVGVMGEDGLQEIDYSDVVDDGPQSFTDSKGWIGFTDKYFATSIIPPQDEEYTARYSVSGIQKDNYQTDYLLQPRDIAAGAEISVTNHLFVGAKEDAVITAYRDVNGFDKFDLLIDWGIFYFITKPLFALLNIIYGYIGNFGLSILAVTLIVKGLFYPLASKSYASMGKMKKLQPEIAKLKERFADDRTRLQQAQMELFKKEKVNPMAGCWPMLLQIPVFFALYKVLYIAIEMRQAPFFGWIQDLSAPDPTSLFNLFGLIPFDPPSFLMIGVWPILMGITQFVQMRLNPAPADKVQAMIFGWMPVFFTFLLASFPVGMVIYWTWSNFLGVIQQSYIMKKNGVDVDIWGNIASIWKKKPEVDVK</sequence>
<comment type="subcellular location">
    <subcellularLocation>
        <location evidence="1">Cell inner membrane</location>
        <topology evidence="1">Multi-pass membrane protein</topology>
    </subcellularLocation>
    <subcellularLocation>
        <location evidence="13">Cell membrane</location>
        <topology evidence="13">Multi-pass membrane protein</topology>
    </subcellularLocation>
</comment>
<dbReference type="AlphaFoldDB" id="A0A2A4YX36"/>
<feature type="domain" description="Membrane insertase YidC/Oxa/ALB C-terminal" evidence="15">
    <location>
        <begin position="388"/>
        <end position="585"/>
    </location>
</feature>
<organism evidence="17">
    <name type="scientific">OCS116 cluster bacterium</name>
    <dbReference type="NCBI Taxonomy" id="2030921"/>
    <lineage>
        <taxon>Bacteria</taxon>
        <taxon>Pseudomonadati</taxon>
        <taxon>Pseudomonadota</taxon>
        <taxon>Alphaproteobacteria</taxon>
        <taxon>OCS116 cluster</taxon>
    </lineage>
</organism>
<evidence type="ECO:0000256" key="8">
    <source>
        <dbReference type="ARBA" id="ARBA00022989"/>
    </source>
</evidence>
<evidence type="ECO:0000256" key="4">
    <source>
        <dbReference type="ARBA" id="ARBA00022448"/>
    </source>
</evidence>
<keyword evidence="8 13" id="KW-1133">Transmembrane helix</keyword>
<evidence type="ECO:0000256" key="10">
    <source>
        <dbReference type="ARBA" id="ARBA00023186"/>
    </source>
</evidence>
<feature type="transmembrane region" description="Helical" evidence="13">
    <location>
        <begin position="457"/>
        <end position="478"/>
    </location>
</feature>
<evidence type="ECO:0000256" key="9">
    <source>
        <dbReference type="ARBA" id="ARBA00023136"/>
    </source>
</evidence>
<evidence type="ECO:0000256" key="12">
    <source>
        <dbReference type="ARBA" id="ARBA00033342"/>
    </source>
</evidence>
<evidence type="ECO:0000256" key="11">
    <source>
        <dbReference type="ARBA" id="ARBA00033245"/>
    </source>
</evidence>
<keyword evidence="7 13" id="KW-0653">Protein transport</keyword>
<evidence type="ECO:0000256" key="2">
    <source>
        <dbReference type="ARBA" id="ARBA00010527"/>
    </source>
</evidence>
<comment type="function">
    <text evidence="13">Required for the insertion and/or proper folding and/or complex formation of integral membrane proteins into the membrane. Involved in integration of membrane proteins that insert both dependently and independently of the Sec translocase complex, as well as at least some lipoproteins. Aids folding of multispanning membrane proteins.</text>
</comment>
<keyword evidence="6 13" id="KW-0812">Transmembrane</keyword>
<dbReference type="InterPro" id="IPR001708">
    <property type="entry name" value="YidC/ALB3/OXA1/COX18"/>
</dbReference>
<gene>
    <name evidence="13" type="primary">yidC</name>
    <name evidence="17" type="ORF">COB13_11890</name>
</gene>
<comment type="similarity">
    <text evidence="2 13">Belongs to the OXA1/ALB3/YidC family. Type 1 subfamily.</text>
</comment>
<evidence type="ECO:0000256" key="1">
    <source>
        <dbReference type="ARBA" id="ARBA00004429"/>
    </source>
</evidence>
<evidence type="ECO:0000259" key="15">
    <source>
        <dbReference type="Pfam" id="PF02096"/>
    </source>
</evidence>
<feature type="transmembrane region" description="Helical" evidence="13">
    <location>
        <begin position="546"/>
        <end position="571"/>
    </location>
</feature>
<dbReference type="InterPro" id="IPR028055">
    <property type="entry name" value="YidC/Oxa/ALB_C"/>
</dbReference>
<evidence type="ECO:0000259" key="16">
    <source>
        <dbReference type="Pfam" id="PF14849"/>
    </source>
</evidence>
<dbReference type="CDD" id="cd19961">
    <property type="entry name" value="EcYidC-like_peri"/>
    <property type="match status" value="1"/>
</dbReference>
<reference key="1">
    <citation type="submission" date="2017-08" db="EMBL/GenBank/DDBJ databases">
        <title>A dynamic microbial community with high functional redundancy inhabits the cold, oxic subseafloor aquifer.</title>
        <authorList>
            <person name="Tully B.J."/>
            <person name="Wheat C.G."/>
            <person name="Glazer B.T."/>
            <person name="Huber J.A."/>
        </authorList>
    </citation>
    <scope>NUCLEOTIDE SEQUENCE [LARGE SCALE GENOMIC DNA]</scope>
</reference>
<keyword evidence="10 13" id="KW-0143">Chaperone</keyword>
<keyword evidence="9 13" id="KW-0472">Membrane</keyword>
<evidence type="ECO:0000256" key="7">
    <source>
        <dbReference type="ARBA" id="ARBA00022927"/>
    </source>
</evidence>
<dbReference type="InterPro" id="IPR019998">
    <property type="entry name" value="Membr_insert_YidC"/>
</dbReference>
<dbReference type="InterPro" id="IPR047196">
    <property type="entry name" value="YidC_ALB_C"/>
</dbReference>
<feature type="domain" description="Membrane insertase YidC N-terminal" evidence="16">
    <location>
        <begin position="101"/>
        <end position="376"/>
    </location>
</feature>
<keyword evidence="4 13" id="KW-0813">Transport</keyword>
<dbReference type="EMBL" id="NVUS01000016">
    <property type="protein sequence ID" value="PCI99324.1"/>
    <property type="molecule type" value="Genomic_DNA"/>
</dbReference>
<dbReference type="GO" id="GO:0051205">
    <property type="term" value="P:protein insertion into membrane"/>
    <property type="evidence" value="ECO:0007669"/>
    <property type="project" value="TreeGrafter"/>
</dbReference>
<feature type="transmembrane region" description="Helical" evidence="13">
    <location>
        <begin position="6"/>
        <end position="25"/>
    </location>
</feature>
<dbReference type="Gene3D" id="2.70.98.90">
    <property type="match status" value="1"/>
</dbReference>
<feature type="region of interest" description="Disordered" evidence="14">
    <location>
        <begin position="42"/>
        <end position="74"/>
    </location>
</feature>
<name>A0A2A4YX36_9PROT</name>
<dbReference type="PRINTS" id="PR00701">
    <property type="entry name" value="60KDINNERMP"/>
</dbReference>
<dbReference type="InterPro" id="IPR038221">
    <property type="entry name" value="YidC_periplasmic_sf"/>
</dbReference>
<keyword evidence="5 13" id="KW-1003">Cell membrane</keyword>
<evidence type="ECO:0000256" key="14">
    <source>
        <dbReference type="SAM" id="MobiDB-lite"/>
    </source>
</evidence>
<protein>
    <recommendedName>
        <fullName evidence="3 13">Membrane protein insertase YidC</fullName>
    </recommendedName>
    <alternativeName>
        <fullName evidence="12 13">Foldase YidC</fullName>
    </alternativeName>
    <alternativeName>
        <fullName evidence="11 13">Membrane integrase YidC</fullName>
    </alternativeName>
    <alternativeName>
        <fullName evidence="13">Membrane protein YidC</fullName>
    </alternativeName>
</protein>
<dbReference type="GO" id="GO:0005886">
    <property type="term" value="C:plasma membrane"/>
    <property type="evidence" value="ECO:0007669"/>
    <property type="project" value="UniProtKB-SubCell"/>
</dbReference>
<dbReference type="PANTHER" id="PTHR12428">
    <property type="entry name" value="OXA1"/>
    <property type="match status" value="1"/>
</dbReference>
<feature type="transmembrane region" description="Helical" evidence="13">
    <location>
        <begin position="514"/>
        <end position="534"/>
    </location>
</feature>
<dbReference type="Pfam" id="PF02096">
    <property type="entry name" value="60KD_IMP"/>
    <property type="match status" value="1"/>
</dbReference>
<comment type="subunit">
    <text evidence="13">Interacts with the Sec translocase complex via SecD. Specifically interacts with transmembrane segments of nascent integral membrane proteins during membrane integration.</text>
</comment>
<comment type="caution">
    <text evidence="17">The sequence shown here is derived from an EMBL/GenBank/DDBJ whole genome shotgun (WGS) entry which is preliminary data.</text>
</comment>
<reference evidence="17" key="2">
    <citation type="journal article" date="2018" name="ISME J.">
        <title>A dynamic microbial community with high functional redundancy inhabits the cold, oxic subseafloor aquifer.</title>
        <authorList>
            <person name="Tully B.J."/>
            <person name="Wheat C.G."/>
            <person name="Glazer B.T."/>
            <person name="Huber J.A."/>
        </authorList>
    </citation>
    <scope>NUCLEOTIDE SEQUENCE</scope>
    <source>
        <strain evidence="17">NORP83</strain>
    </source>
</reference>
<dbReference type="HAMAP" id="MF_01810">
    <property type="entry name" value="YidC_type1"/>
    <property type="match status" value="1"/>
</dbReference>
<dbReference type="NCBIfam" id="NF002353">
    <property type="entry name" value="PRK01318.1-4"/>
    <property type="match status" value="1"/>
</dbReference>
<evidence type="ECO:0000256" key="13">
    <source>
        <dbReference type="HAMAP-Rule" id="MF_01810"/>
    </source>
</evidence>
<dbReference type="NCBIfam" id="TIGR03593">
    <property type="entry name" value="yidC_nterm"/>
    <property type="match status" value="1"/>
</dbReference>
<feature type="compositionally biased region" description="Polar residues" evidence="14">
    <location>
        <begin position="52"/>
        <end position="74"/>
    </location>
</feature>
<dbReference type="PANTHER" id="PTHR12428:SF65">
    <property type="entry name" value="CYTOCHROME C OXIDASE ASSEMBLY PROTEIN COX18, MITOCHONDRIAL"/>
    <property type="match status" value="1"/>
</dbReference>
<dbReference type="CDD" id="cd20070">
    <property type="entry name" value="5TM_YidC_Alb3"/>
    <property type="match status" value="1"/>
</dbReference>
<dbReference type="Pfam" id="PF14849">
    <property type="entry name" value="YidC_periplas"/>
    <property type="match status" value="1"/>
</dbReference>
<dbReference type="GO" id="GO:0015031">
    <property type="term" value="P:protein transport"/>
    <property type="evidence" value="ECO:0007669"/>
    <property type="project" value="UniProtKB-KW"/>
</dbReference>
<evidence type="ECO:0000256" key="6">
    <source>
        <dbReference type="ARBA" id="ARBA00022692"/>
    </source>
</evidence>
<dbReference type="NCBIfam" id="TIGR03592">
    <property type="entry name" value="yidC_oxa1_cterm"/>
    <property type="match status" value="1"/>
</dbReference>
<proteinExistence type="inferred from homology"/>
<accession>A0A2A4YX36</accession>
<dbReference type="InterPro" id="IPR028053">
    <property type="entry name" value="Membr_insert_YidC_N"/>
</dbReference>
<dbReference type="GO" id="GO:0032977">
    <property type="term" value="F:membrane insertase activity"/>
    <property type="evidence" value="ECO:0007669"/>
    <property type="project" value="InterPro"/>
</dbReference>
<evidence type="ECO:0000256" key="3">
    <source>
        <dbReference type="ARBA" id="ARBA00015325"/>
    </source>
</evidence>
<evidence type="ECO:0000256" key="5">
    <source>
        <dbReference type="ARBA" id="ARBA00022475"/>
    </source>
</evidence>
<feature type="transmembrane region" description="Helical" evidence="13">
    <location>
        <begin position="388"/>
        <end position="407"/>
    </location>
</feature>